<proteinExistence type="predicted"/>
<sequence>MPKASEQLVAGSAQSYTSPVQQAVIESLAMVKQCSGLHAMVEDIPDKDKLSVPPSMGELKDLFATIPDDLPTDSLLDEPTTYKAAMDSPQAPNGVPCLRRMPVGQTIMHGKPIFKVKHDQDGKPVCFKAWINFNKTFSPTA</sequence>
<dbReference type="HOGENOM" id="CLU_1825897_0_0_1"/>
<gene>
    <name evidence="1" type="ORF">PAXRUDRAFT_16494</name>
</gene>
<keyword evidence="2" id="KW-1185">Reference proteome</keyword>
<dbReference type="InParanoid" id="A0A0D0DE79"/>
<organism evidence="1 2">
    <name type="scientific">Paxillus rubicundulus Ve08.2h10</name>
    <dbReference type="NCBI Taxonomy" id="930991"/>
    <lineage>
        <taxon>Eukaryota</taxon>
        <taxon>Fungi</taxon>
        <taxon>Dikarya</taxon>
        <taxon>Basidiomycota</taxon>
        <taxon>Agaricomycotina</taxon>
        <taxon>Agaricomycetes</taxon>
        <taxon>Agaricomycetidae</taxon>
        <taxon>Boletales</taxon>
        <taxon>Paxilineae</taxon>
        <taxon>Paxillaceae</taxon>
        <taxon>Paxillus</taxon>
    </lineage>
</organism>
<evidence type="ECO:0000313" key="2">
    <source>
        <dbReference type="Proteomes" id="UP000054538"/>
    </source>
</evidence>
<dbReference type="AlphaFoldDB" id="A0A0D0DE79"/>
<dbReference type="EMBL" id="KN826369">
    <property type="protein sequence ID" value="KIK79134.1"/>
    <property type="molecule type" value="Genomic_DNA"/>
</dbReference>
<name>A0A0D0DE79_9AGAM</name>
<reference evidence="1 2" key="1">
    <citation type="submission" date="2014-04" db="EMBL/GenBank/DDBJ databases">
        <authorList>
            <consortium name="DOE Joint Genome Institute"/>
            <person name="Kuo A."/>
            <person name="Kohler A."/>
            <person name="Jargeat P."/>
            <person name="Nagy L.G."/>
            <person name="Floudas D."/>
            <person name="Copeland A."/>
            <person name="Barry K.W."/>
            <person name="Cichocki N."/>
            <person name="Veneault-Fourrey C."/>
            <person name="LaButti K."/>
            <person name="Lindquist E.A."/>
            <person name="Lipzen A."/>
            <person name="Lundell T."/>
            <person name="Morin E."/>
            <person name="Murat C."/>
            <person name="Sun H."/>
            <person name="Tunlid A."/>
            <person name="Henrissat B."/>
            <person name="Grigoriev I.V."/>
            <person name="Hibbett D.S."/>
            <person name="Martin F."/>
            <person name="Nordberg H.P."/>
            <person name="Cantor M.N."/>
            <person name="Hua S.X."/>
        </authorList>
    </citation>
    <scope>NUCLEOTIDE SEQUENCE [LARGE SCALE GENOMIC DNA]</scope>
    <source>
        <strain evidence="1 2">Ve08.2h10</strain>
    </source>
</reference>
<dbReference type="Proteomes" id="UP000054538">
    <property type="component" value="Unassembled WGS sequence"/>
</dbReference>
<protein>
    <submittedName>
        <fullName evidence="1">Uncharacterized protein</fullName>
    </submittedName>
</protein>
<reference evidence="2" key="2">
    <citation type="submission" date="2015-01" db="EMBL/GenBank/DDBJ databases">
        <title>Evolutionary Origins and Diversification of the Mycorrhizal Mutualists.</title>
        <authorList>
            <consortium name="DOE Joint Genome Institute"/>
            <consortium name="Mycorrhizal Genomics Consortium"/>
            <person name="Kohler A."/>
            <person name="Kuo A."/>
            <person name="Nagy L.G."/>
            <person name="Floudas D."/>
            <person name="Copeland A."/>
            <person name="Barry K.W."/>
            <person name="Cichocki N."/>
            <person name="Veneault-Fourrey C."/>
            <person name="LaButti K."/>
            <person name="Lindquist E.A."/>
            <person name="Lipzen A."/>
            <person name="Lundell T."/>
            <person name="Morin E."/>
            <person name="Murat C."/>
            <person name="Riley R."/>
            <person name="Ohm R."/>
            <person name="Sun H."/>
            <person name="Tunlid A."/>
            <person name="Henrissat B."/>
            <person name="Grigoriev I.V."/>
            <person name="Hibbett D.S."/>
            <person name="Martin F."/>
        </authorList>
    </citation>
    <scope>NUCLEOTIDE SEQUENCE [LARGE SCALE GENOMIC DNA]</scope>
    <source>
        <strain evidence="2">Ve08.2h10</strain>
    </source>
</reference>
<evidence type="ECO:0000313" key="1">
    <source>
        <dbReference type="EMBL" id="KIK79134.1"/>
    </source>
</evidence>
<accession>A0A0D0DE79</accession>